<keyword evidence="3" id="KW-1185">Reference proteome</keyword>
<keyword evidence="1" id="KW-0732">Signal</keyword>
<gene>
    <name evidence="2" type="ORF">ARC23_03080</name>
</gene>
<accession>A0A0R0ASC3</accession>
<organism evidence="2 3">
    <name type="scientific">Stenotrophomonas beteli</name>
    <dbReference type="NCBI Taxonomy" id="3384461"/>
    <lineage>
        <taxon>Bacteria</taxon>
        <taxon>Pseudomonadati</taxon>
        <taxon>Pseudomonadota</taxon>
        <taxon>Gammaproteobacteria</taxon>
        <taxon>Lysobacterales</taxon>
        <taxon>Lysobacteraceae</taxon>
        <taxon>Stenotrophomonas</taxon>
        <taxon>Stenotrophomonas maltophilia group</taxon>
    </lineage>
</organism>
<evidence type="ECO:0000256" key="1">
    <source>
        <dbReference type="SAM" id="SignalP"/>
    </source>
</evidence>
<dbReference type="OrthoDB" id="6052724at2"/>
<protein>
    <submittedName>
        <fullName evidence="2">Uncharacterized protein</fullName>
    </submittedName>
</protein>
<feature type="chain" id="PRO_5006391235" evidence="1">
    <location>
        <begin position="19"/>
        <end position="215"/>
    </location>
</feature>
<name>A0A0R0ASC3_9GAMM</name>
<sequence>MLRLLFALLLCAPLAADAAVLSMEETFAAYAHVITQNDEDAKTALRSSLRTADPDNYPDIGDVVDALYAFENLATGFEEPAASAINARRETIHCRVVRIEEDSSSHRGVVDYQCALPDVSGAFDAYRENLARSRAGDPDGDALRTFLGIYAATLRDAPDTTYTARAEFSRVGDNGPWSSADMLFLGLNLLKELMPFSAWDERIEAEKDTHRVRTD</sequence>
<dbReference type="Proteomes" id="UP000051757">
    <property type="component" value="Unassembled WGS sequence"/>
</dbReference>
<proteinExistence type="predicted"/>
<evidence type="ECO:0000313" key="2">
    <source>
        <dbReference type="EMBL" id="KRG47561.1"/>
    </source>
</evidence>
<dbReference type="EMBL" id="LLXV01000077">
    <property type="protein sequence ID" value="KRG47561.1"/>
    <property type="molecule type" value="Genomic_DNA"/>
</dbReference>
<evidence type="ECO:0000313" key="3">
    <source>
        <dbReference type="Proteomes" id="UP000051757"/>
    </source>
</evidence>
<feature type="signal peptide" evidence="1">
    <location>
        <begin position="1"/>
        <end position="18"/>
    </location>
</feature>
<reference evidence="2 3" key="1">
    <citation type="journal article" date="2016" name="Front. Microbiol.">
        <title>Genome Sequence of Type Strains of Genus Stenotrophomonas.</title>
        <authorList>
            <person name="Patil P.P."/>
            <person name="Midha S."/>
            <person name="Kumar S."/>
            <person name="Patil P.B."/>
        </authorList>
    </citation>
    <scope>NUCLEOTIDE SEQUENCE [LARGE SCALE GENOMIC DNA]</scope>
    <source>
        <strain evidence="2 3">LMG 978</strain>
    </source>
</reference>
<comment type="caution">
    <text evidence="2">The sequence shown here is derived from an EMBL/GenBank/DDBJ whole genome shotgun (WGS) entry which is preliminary data.</text>
</comment>
<dbReference type="AlphaFoldDB" id="A0A0R0ASC3"/>